<dbReference type="Pfam" id="PF19040">
    <property type="entry name" value="SGNH"/>
    <property type="match status" value="1"/>
</dbReference>
<keyword evidence="5" id="KW-0012">Acyltransferase</keyword>
<feature type="compositionally biased region" description="Basic and acidic residues" evidence="1">
    <location>
        <begin position="11"/>
        <end position="24"/>
    </location>
</feature>
<proteinExistence type="predicted"/>
<dbReference type="InterPro" id="IPR050879">
    <property type="entry name" value="Acyltransferase_3"/>
</dbReference>
<feature type="transmembrane region" description="Helical" evidence="2">
    <location>
        <begin position="348"/>
        <end position="366"/>
    </location>
</feature>
<feature type="transmembrane region" description="Helical" evidence="2">
    <location>
        <begin position="325"/>
        <end position="342"/>
    </location>
</feature>
<name>A0A849BU76_9ACTN</name>
<feature type="transmembrane region" description="Helical" evidence="2">
    <location>
        <begin position="387"/>
        <end position="407"/>
    </location>
</feature>
<keyword evidence="2" id="KW-0472">Membrane</keyword>
<evidence type="ECO:0000313" key="6">
    <source>
        <dbReference type="Proteomes" id="UP000555552"/>
    </source>
</evidence>
<dbReference type="Pfam" id="PF01757">
    <property type="entry name" value="Acyl_transf_3"/>
    <property type="match status" value="1"/>
</dbReference>
<evidence type="ECO:0000256" key="2">
    <source>
        <dbReference type="SAM" id="Phobius"/>
    </source>
</evidence>
<feature type="transmembrane region" description="Helical" evidence="2">
    <location>
        <begin position="174"/>
        <end position="191"/>
    </location>
</feature>
<dbReference type="AlphaFoldDB" id="A0A849BU76"/>
<dbReference type="GO" id="GO:0009103">
    <property type="term" value="P:lipopolysaccharide biosynthetic process"/>
    <property type="evidence" value="ECO:0007669"/>
    <property type="project" value="TreeGrafter"/>
</dbReference>
<keyword evidence="6" id="KW-1185">Reference proteome</keyword>
<dbReference type="PANTHER" id="PTHR23028:SF53">
    <property type="entry name" value="ACYL_TRANSF_3 DOMAIN-CONTAINING PROTEIN"/>
    <property type="match status" value="1"/>
</dbReference>
<keyword evidence="5" id="KW-0808">Transferase</keyword>
<feature type="transmembrane region" description="Helical" evidence="2">
    <location>
        <begin position="285"/>
        <end position="304"/>
    </location>
</feature>
<feature type="transmembrane region" description="Helical" evidence="2">
    <location>
        <begin position="260"/>
        <end position="279"/>
    </location>
</feature>
<dbReference type="EMBL" id="JABEMA010000232">
    <property type="protein sequence ID" value="NNH23974.1"/>
    <property type="molecule type" value="Genomic_DNA"/>
</dbReference>
<reference evidence="5 6" key="1">
    <citation type="submission" date="2020-05" db="EMBL/GenBank/DDBJ databases">
        <title>MicrobeNet Type strains.</title>
        <authorList>
            <person name="Nicholson A.C."/>
        </authorList>
    </citation>
    <scope>NUCLEOTIDE SEQUENCE [LARGE SCALE GENOMIC DNA]</scope>
    <source>
        <strain evidence="5 6">JCM 14547</strain>
    </source>
</reference>
<accession>A0A849BU76</accession>
<evidence type="ECO:0000259" key="4">
    <source>
        <dbReference type="Pfam" id="PF19040"/>
    </source>
</evidence>
<dbReference type="InterPro" id="IPR043968">
    <property type="entry name" value="SGNH"/>
</dbReference>
<feature type="transmembrane region" description="Helical" evidence="2">
    <location>
        <begin position="198"/>
        <end position="220"/>
    </location>
</feature>
<dbReference type="PANTHER" id="PTHR23028">
    <property type="entry name" value="ACETYLTRANSFERASE"/>
    <property type="match status" value="1"/>
</dbReference>
<evidence type="ECO:0000256" key="1">
    <source>
        <dbReference type="SAM" id="MobiDB-lite"/>
    </source>
</evidence>
<organism evidence="5 6">
    <name type="scientific">Pseudokineococcus marinus</name>
    <dbReference type="NCBI Taxonomy" id="351215"/>
    <lineage>
        <taxon>Bacteria</taxon>
        <taxon>Bacillati</taxon>
        <taxon>Actinomycetota</taxon>
        <taxon>Actinomycetes</taxon>
        <taxon>Kineosporiales</taxon>
        <taxon>Kineosporiaceae</taxon>
        <taxon>Pseudokineococcus</taxon>
    </lineage>
</organism>
<dbReference type="InterPro" id="IPR002656">
    <property type="entry name" value="Acyl_transf_3_dom"/>
</dbReference>
<dbReference type="Proteomes" id="UP000555552">
    <property type="component" value="Unassembled WGS sequence"/>
</dbReference>
<comment type="caution">
    <text evidence="5">The sequence shown here is derived from an EMBL/GenBank/DDBJ whole genome shotgun (WGS) entry which is preliminary data.</text>
</comment>
<feature type="transmembrane region" description="Helical" evidence="2">
    <location>
        <begin position="226"/>
        <end position="248"/>
    </location>
</feature>
<feature type="domain" description="SGNH" evidence="4">
    <location>
        <begin position="465"/>
        <end position="693"/>
    </location>
</feature>
<keyword evidence="2" id="KW-1133">Transmembrane helix</keyword>
<feature type="domain" description="Acyltransferase 3" evidence="3">
    <location>
        <begin position="35"/>
        <end position="366"/>
    </location>
</feature>
<sequence length="699" mass="74170">MTGRSLAERPPAPERDAVEPDGSGRRAVRRGLRPEVQALRALAVGLVVVYHLNPSLLPGGFVGVDVFFVISGFLITGHLMREVSRTGRVRLRDFWAARARRILPAALVVTVVVVLASLLVLPSTRWADVGVQAVASTLYAQNWVLAQQSVDYLAQDAAATPLQHFWSLAVEEQFYVLWPLLVVAAVVVATRRGLPLRAVAAAAMSLVVVASFATSVLWTATGSPAAYFVTPTRVWELAVGGLLAVALGDRSPRGRVFSGLLAWAGLAAIGVSAVVLDGSDFPGSVALAPVLGAAAVIAAGRTAGAWTPTPLVDLRPVQRLGDVSYSLYLWHWPLILLVPAALDLPPSRPLALGLAAASVVAALASYRFVEQPLRTWSWPRRRARRSLLPALAAMTAVCLLALVPLRAQDAAVAARSQTLDALLAPDTPLGAEVVPADGLAPFPTGVTGFVPDPATEDEATPRKGCRSLAEWRETKPCTFGSTDPGAPVVALVGDSHAAHWFPAVEPLARERGWRLVTYLHNSCPFNAEQRERDVRGGACAEANAGTLEELTGGDVDLVITSAWRGSDYVDTGTGEAPGVAGFAEQWRALLDAGVGVVVVEDTPEPGQGAEVVDCLAEHYEDPAACATARDEALRNADPLLRAAELVPDVTVLRVLDRFCDDETCPAVVGNLRVPRDQNHVTTDYAASLLDVFEAQVPRL</sequence>
<dbReference type="RefSeq" id="WP_171203755.1">
    <property type="nucleotide sequence ID" value="NZ_BAAANP010000049.1"/>
</dbReference>
<feature type="transmembrane region" description="Helical" evidence="2">
    <location>
        <begin position="101"/>
        <end position="121"/>
    </location>
</feature>
<dbReference type="GO" id="GO:0016020">
    <property type="term" value="C:membrane"/>
    <property type="evidence" value="ECO:0007669"/>
    <property type="project" value="TreeGrafter"/>
</dbReference>
<feature type="transmembrane region" description="Helical" evidence="2">
    <location>
        <begin position="59"/>
        <end position="80"/>
    </location>
</feature>
<keyword evidence="2" id="KW-0812">Transmembrane</keyword>
<dbReference type="GO" id="GO:0016747">
    <property type="term" value="F:acyltransferase activity, transferring groups other than amino-acyl groups"/>
    <property type="evidence" value="ECO:0007669"/>
    <property type="project" value="InterPro"/>
</dbReference>
<evidence type="ECO:0000313" key="5">
    <source>
        <dbReference type="EMBL" id="NNH23974.1"/>
    </source>
</evidence>
<feature type="region of interest" description="Disordered" evidence="1">
    <location>
        <begin position="1"/>
        <end position="26"/>
    </location>
</feature>
<evidence type="ECO:0000259" key="3">
    <source>
        <dbReference type="Pfam" id="PF01757"/>
    </source>
</evidence>
<gene>
    <name evidence="5" type="ORF">HLB09_12920</name>
</gene>
<protein>
    <submittedName>
        <fullName evidence="5">Acyltransferase</fullName>
    </submittedName>
</protein>